<feature type="compositionally biased region" description="Polar residues" evidence="3">
    <location>
        <begin position="378"/>
        <end position="388"/>
    </location>
</feature>
<evidence type="ECO:0000256" key="2">
    <source>
        <dbReference type="ARBA" id="ARBA00022829"/>
    </source>
</evidence>
<feature type="compositionally biased region" description="Acidic residues" evidence="3">
    <location>
        <begin position="224"/>
        <end position="237"/>
    </location>
</feature>
<proteinExistence type="inferred from homology"/>
<feature type="compositionally biased region" description="Polar residues" evidence="3">
    <location>
        <begin position="513"/>
        <end position="523"/>
    </location>
</feature>
<sequence length="583" mass="64787">MRMERSQKTSQRFSKDQKGTSPSENVFLKEKNTELSKALAETQTLYKRTTDERNYLQQELFSATLRIKKLENYIKKIDASARDSLTYIVTLSNHCTEILNSVNCAKRIANMDLSLTNFNQTRNKSMSHSVNKTQAVKPMIDGHVIYSPTINLRRVNENTFAEVCTRRTASTMQAVQNDYSDDDSRDHDGDMQVNDSFERRTRTNRQTYGQNPEQQSHVEASNEGTDENSEGSVDSEDVQLNIDMRLSSIEEEEIDSLALSSRRHSLANSGRSHGTGQIPLLSGVFRDVRVFLSPVDPLSKITTIRGSSKSNKYKPSDIQHSKASEAGPSTESIDLNDERQQENIEPNSLVTVFPKGSCTSTPISSFIYSQSTSTLNAANTSAENQSAISRKKKGRRTVDRSNPKKLHFGASPSKAGNRSASDDPLEGPSNLLDTYDYNKLHTMSQLGLSPISALNVSSLPTDATPSESPAAPMSKKGILKKQSNEFVTNRKSERKRNTVVSSKVSKKALNSPPEKNSFQNAINVSLRRRKQVTLLSPPKSSDSTAKSSQSHSASLSKRSRPKRAASKVNLKEPSLVKKLRRSK</sequence>
<feature type="compositionally biased region" description="Basic and acidic residues" evidence="3">
    <location>
        <begin position="1"/>
        <end position="18"/>
    </location>
</feature>
<feature type="compositionally biased region" description="Basic and acidic residues" evidence="3">
    <location>
        <begin position="182"/>
        <end position="201"/>
    </location>
</feature>
<evidence type="ECO:0000313" key="6">
    <source>
        <dbReference type="Proteomes" id="UP000327044"/>
    </source>
</evidence>
<evidence type="ECO:0000259" key="4">
    <source>
        <dbReference type="Pfam" id="PF07557"/>
    </source>
</evidence>
<gene>
    <name evidence="5" type="ORF">PPYR_12565</name>
</gene>
<comment type="caution">
    <text evidence="5">The sequence shown here is derived from an EMBL/GenBank/DDBJ whole genome shotgun (WGS) entry which is preliminary data.</text>
</comment>
<protein>
    <recommendedName>
        <fullName evidence="4">Shugoshin C-terminal domain-containing protein</fullName>
    </recommendedName>
</protein>
<feature type="region of interest" description="Disordered" evidence="3">
    <location>
        <begin position="459"/>
        <end position="583"/>
    </location>
</feature>
<evidence type="ECO:0000313" key="5">
    <source>
        <dbReference type="EMBL" id="KAB0792945.1"/>
    </source>
</evidence>
<reference evidence="5 6" key="1">
    <citation type="journal article" date="2018" name="Elife">
        <title>Firefly genomes illuminate parallel origins of bioluminescence in beetles.</title>
        <authorList>
            <person name="Fallon T.R."/>
            <person name="Lower S.E."/>
            <person name="Chang C.H."/>
            <person name="Bessho-Uehara M."/>
            <person name="Martin G.J."/>
            <person name="Bewick A.J."/>
            <person name="Behringer M."/>
            <person name="Debat H.J."/>
            <person name="Wong I."/>
            <person name="Day J.C."/>
            <person name="Suvorov A."/>
            <person name="Silva C.J."/>
            <person name="Stanger-Hall K.F."/>
            <person name="Hall D.W."/>
            <person name="Schmitz R.J."/>
            <person name="Nelson D.R."/>
            <person name="Lewis S.M."/>
            <person name="Shigenobu S."/>
            <person name="Bybee S.M."/>
            <person name="Larracuente A.M."/>
            <person name="Oba Y."/>
            <person name="Weng J.K."/>
        </authorList>
    </citation>
    <scope>NUCLEOTIDE SEQUENCE [LARGE SCALE GENOMIC DNA]</scope>
    <source>
        <strain evidence="5">1611_PpyrPB1</strain>
        <tissue evidence="5">Whole body</tissue>
    </source>
</reference>
<feature type="region of interest" description="Disordered" evidence="3">
    <location>
        <begin position="1"/>
        <end position="25"/>
    </location>
</feature>
<feature type="compositionally biased region" description="Basic and acidic residues" evidence="3">
    <location>
        <begin position="314"/>
        <end position="323"/>
    </location>
</feature>
<dbReference type="Pfam" id="PF07557">
    <property type="entry name" value="Shugoshin_C"/>
    <property type="match status" value="1"/>
</dbReference>
<dbReference type="InParanoid" id="A0A5N4A6J8"/>
<feature type="compositionally biased region" description="Polar residues" evidence="3">
    <location>
        <begin position="204"/>
        <end position="223"/>
    </location>
</feature>
<organism evidence="5 6">
    <name type="scientific">Photinus pyralis</name>
    <name type="common">Common eastern firefly</name>
    <name type="synonym">Lampyris pyralis</name>
    <dbReference type="NCBI Taxonomy" id="7054"/>
    <lineage>
        <taxon>Eukaryota</taxon>
        <taxon>Metazoa</taxon>
        <taxon>Ecdysozoa</taxon>
        <taxon>Arthropoda</taxon>
        <taxon>Hexapoda</taxon>
        <taxon>Insecta</taxon>
        <taxon>Pterygota</taxon>
        <taxon>Neoptera</taxon>
        <taxon>Endopterygota</taxon>
        <taxon>Coleoptera</taxon>
        <taxon>Polyphaga</taxon>
        <taxon>Elateriformia</taxon>
        <taxon>Elateroidea</taxon>
        <taxon>Lampyridae</taxon>
        <taxon>Lampyrinae</taxon>
        <taxon>Photinus</taxon>
    </lineage>
</organism>
<dbReference type="InterPro" id="IPR011515">
    <property type="entry name" value="Shugoshin_C"/>
</dbReference>
<feature type="region of interest" description="Disordered" evidence="3">
    <location>
        <begin position="378"/>
        <end position="428"/>
    </location>
</feature>
<feature type="region of interest" description="Disordered" evidence="3">
    <location>
        <begin position="176"/>
        <end position="239"/>
    </location>
</feature>
<evidence type="ECO:0000256" key="3">
    <source>
        <dbReference type="SAM" id="MobiDB-lite"/>
    </source>
</evidence>
<keyword evidence="2" id="KW-0159">Chromosome partition</keyword>
<feature type="region of interest" description="Disordered" evidence="3">
    <location>
        <begin position="306"/>
        <end position="332"/>
    </location>
</feature>
<keyword evidence="6" id="KW-1185">Reference proteome</keyword>
<feature type="domain" description="Shugoshin C-terminal" evidence="4">
    <location>
        <begin position="559"/>
        <end position="581"/>
    </location>
</feature>
<dbReference type="EMBL" id="VVIM01000009">
    <property type="protein sequence ID" value="KAB0792945.1"/>
    <property type="molecule type" value="Genomic_DNA"/>
</dbReference>
<dbReference type="GO" id="GO:0000775">
    <property type="term" value="C:chromosome, centromeric region"/>
    <property type="evidence" value="ECO:0007669"/>
    <property type="project" value="InterPro"/>
</dbReference>
<accession>A0A5N4A6J8</accession>
<dbReference type="GO" id="GO:0005634">
    <property type="term" value="C:nucleus"/>
    <property type="evidence" value="ECO:0007669"/>
    <property type="project" value="InterPro"/>
</dbReference>
<name>A0A5N4A6J8_PHOPY</name>
<comment type="similarity">
    <text evidence="1">Belongs to the shugoshin family.</text>
</comment>
<evidence type="ECO:0000256" key="1">
    <source>
        <dbReference type="ARBA" id="ARBA00010845"/>
    </source>
</evidence>
<dbReference type="Proteomes" id="UP000327044">
    <property type="component" value="Unassembled WGS sequence"/>
</dbReference>
<dbReference type="OrthoDB" id="6622071at2759"/>
<feature type="compositionally biased region" description="Low complexity" evidence="3">
    <location>
        <begin position="536"/>
        <end position="556"/>
    </location>
</feature>
<dbReference type="GO" id="GO:0045132">
    <property type="term" value="P:meiotic chromosome segregation"/>
    <property type="evidence" value="ECO:0007669"/>
    <property type="project" value="InterPro"/>
</dbReference>
<dbReference type="AlphaFoldDB" id="A0A5N4A6J8"/>